<evidence type="ECO:0000256" key="1">
    <source>
        <dbReference type="ARBA" id="ARBA00022603"/>
    </source>
</evidence>
<dbReference type="InterPro" id="IPR013123">
    <property type="entry name" value="SpoU_subst-bd"/>
</dbReference>
<dbReference type="GO" id="GO:0003723">
    <property type="term" value="F:RNA binding"/>
    <property type="evidence" value="ECO:0007669"/>
    <property type="project" value="InterPro"/>
</dbReference>
<dbReference type="OrthoDB" id="9785673at2"/>
<dbReference type="SUPFAM" id="SSF75217">
    <property type="entry name" value="alpha/beta knot"/>
    <property type="match status" value="1"/>
</dbReference>
<dbReference type="RefSeq" id="WP_006706930.1">
    <property type="nucleotide sequence ID" value="NZ_AGCA01000307.1"/>
</dbReference>
<dbReference type="Proteomes" id="UP000004116">
    <property type="component" value="Unassembled WGS sequence"/>
</dbReference>
<dbReference type="PIRSF" id="PIRSF006280">
    <property type="entry name" value="YfiF_prd"/>
    <property type="match status" value="1"/>
</dbReference>
<dbReference type="NCBIfam" id="NF008117">
    <property type="entry name" value="PRK10864.1"/>
    <property type="match status" value="1"/>
</dbReference>
<organism evidence="4 5">
    <name type="scientific">Candidatus Regiella insecticola 5.15</name>
    <dbReference type="NCBI Taxonomy" id="1005043"/>
    <lineage>
        <taxon>Bacteria</taxon>
        <taxon>Pseudomonadati</taxon>
        <taxon>Pseudomonadota</taxon>
        <taxon>Gammaproteobacteria</taxon>
        <taxon>Enterobacterales</taxon>
        <taxon>Enterobacteriaceae</taxon>
        <taxon>aphid secondary symbionts</taxon>
        <taxon>Candidatus Regiella</taxon>
    </lineage>
</organism>
<keyword evidence="1 4" id="KW-0489">Methyltransferase</keyword>
<keyword evidence="2" id="KW-0808">Transferase</keyword>
<dbReference type="InterPro" id="IPR029026">
    <property type="entry name" value="tRNA_m1G_MTases_N"/>
</dbReference>
<dbReference type="GO" id="GO:0032259">
    <property type="term" value="P:methylation"/>
    <property type="evidence" value="ECO:0007669"/>
    <property type="project" value="UniProtKB-KW"/>
</dbReference>
<dbReference type="InterPro" id="IPR016479">
    <property type="entry name" value="YfiF_prd"/>
</dbReference>
<evidence type="ECO:0000256" key="2">
    <source>
        <dbReference type="ARBA" id="ARBA00022679"/>
    </source>
</evidence>
<dbReference type="CDD" id="cd18095">
    <property type="entry name" value="SpoU-like_rRNA-MTase"/>
    <property type="match status" value="1"/>
</dbReference>
<reference evidence="4 5" key="1">
    <citation type="journal article" date="2012" name="Genome Res.">
        <title>Genomic basis of endosymbiont-conferred protection against an insect parasitoid.</title>
        <authorList>
            <person name="Hansen A.K."/>
            <person name="Vorburger C."/>
            <person name="Moran N.A."/>
        </authorList>
    </citation>
    <scope>NUCLEOTIDE SEQUENCE [LARGE SCALE GENOMIC DNA]</scope>
    <source>
        <strain evidence="5">R5.15</strain>
    </source>
</reference>
<evidence type="ECO:0000313" key="5">
    <source>
        <dbReference type="Proteomes" id="UP000004116"/>
    </source>
</evidence>
<sequence length="304" mass="34167">MNDFLNGKNGKIKVMYVRSDENNTDSHAKKFRRGKNRRHDHERVKIDTNQIDPIQLQRQRAEEKRIYGKNACQQLFKNRPEIIVKAWFSQASISDFRMALKWMADHRKAYHVVDSKELATVSGTEHHEGVCFLVKKSHREINRAVYLQQAPAQDCVLALENIGNPHNLGGIMRTCAHFGIHHVLLHDPAMLESGAAMRTAEGGAEHIKAIHTDDLLSALVDFRKAGYSIVMTSSHKGSDLTNTKLPNKIVLVLGQESGGITKDIWQQGDIAVSILGTGLVESLNVSVATGILLAEWRRQNRRLT</sequence>
<dbReference type="PATRIC" id="fig|1005043.3.peg.1157"/>
<dbReference type="Gene3D" id="3.40.1280.10">
    <property type="match status" value="1"/>
</dbReference>
<dbReference type="InterPro" id="IPR029028">
    <property type="entry name" value="Alpha/beta_knot_MTases"/>
</dbReference>
<evidence type="ECO:0000313" key="4">
    <source>
        <dbReference type="EMBL" id="EGY28802.1"/>
    </source>
</evidence>
<dbReference type="InterPro" id="IPR029064">
    <property type="entry name" value="Ribosomal_eL30-like_sf"/>
</dbReference>
<dbReference type="AlphaFoldDB" id="G2GZP5"/>
<gene>
    <name evidence="4" type="ORF">Rin_00012720</name>
</gene>
<keyword evidence="5" id="KW-1185">Reference proteome</keyword>
<dbReference type="GO" id="GO:0006396">
    <property type="term" value="P:RNA processing"/>
    <property type="evidence" value="ECO:0007669"/>
    <property type="project" value="InterPro"/>
</dbReference>
<dbReference type="SMART" id="SM00967">
    <property type="entry name" value="SpoU_sub_bind"/>
    <property type="match status" value="1"/>
</dbReference>
<name>G2GZP5_9ENTR</name>
<dbReference type="Pfam" id="PF00588">
    <property type="entry name" value="SpoU_methylase"/>
    <property type="match status" value="1"/>
</dbReference>
<dbReference type="SUPFAM" id="SSF55315">
    <property type="entry name" value="L30e-like"/>
    <property type="match status" value="1"/>
</dbReference>
<dbReference type="Pfam" id="PF08032">
    <property type="entry name" value="SpoU_sub_bind"/>
    <property type="match status" value="1"/>
</dbReference>
<comment type="caution">
    <text evidence="4">The sequence shown here is derived from an EMBL/GenBank/DDBJ whole genome shotgun (WGS) entry which is preliminary data.</text>
</comment>
<accession>G2GZP5</accession>
<dbReference type="Gene3D" id="3.30.1330.30">
    <property type="match status" value="1"/>
</dbReference>
<dbReference type="GO" id="GO:0005829">
    <property type="term" value="C:cytosol"/>
    <property type="evidence" value="ECO:0007669"/>
    <property type="project" value="TreeGrafter"/>
</dbReference>
<feature type="domain" description="RNA 2-O ribose methyltransferase substrate binding" evidence="3">
    <location>
        <begin position="65"/>
        <end position="140"/>
    </location>
</feature>
<protein>
    <submittedName>
        <fullName evidence="4">rRNA methylase</fullName>
    </submittedName>
</protein>
<dbReference type="InterPro" id="IPR001537">
    <property type="entry name" value="SpoU_MeTrfase"/>
</dbReference>
<dbReference type="InterPro" id="IPR004441">
    <property type="entry name" value="rRNA_MeTrfase_TrmH"/>
</dbReference>
<dbReference type="PANTHER" id="PTHR46429">
    <property type="entry name" value="23S RRNA (GUANOSINE-2'-O-)-METHYLTRANSFERASE RLMB"/>
    <property type="match status" value="1"/>
</dbReference>
<dbReference type="EMBL" id="AGCA01000307">
    <property type="protein sequence ID" value="EGY28802.1"/>
    <property type="molecule type" value="Genomic_DNA"/>
</dbReference>
<dbReference type="PANTHER" id="PTHR46429:SF2">
    <property type="entry name" value="TRNA_RRNA METHYLTRANSFERASE"/>
    <property type="match status" value="1"/>
</dbReference>
<evidence type="ECO:0000259" key="3">
    <source>
        <dbReference type="SMART" id="SM00967"/>
    </source>
</evidence>
<dbReference type="GO" id="GO:0008173">
    <property type="term" value="F:RNA methyltransferase activity"/>
    <property type="evidence" value="ECO:0007669"/>
    <property type="project" value="InterPro"/>
</dbReference>
<proteinExistence type="predicted"/>